<evidence type="ECO:0000313" key="11">
    <source>
        <dbReference type="Proteomes" id="UP000318413"/>
    </source>
</evidence>
<feature type="transmembrane region" description="Helical" evidence="6">
    <location>
        <begin position="27"/>
        <end position="47"/>
    </location>
</feature>
<feature type="domain" description="GGDEF" evidence="9">
    <location>
        <begin position="478"/>
        <end position="609"/>
    </location>
</feature>
<evidence type="ECO:0000256" key="4">
    <source>
        <dbReference type="ARBA" id="ARBA00022989"/>
    </source>
</evidence>
<dbReference type="FunFam" id="3.30.70.270:FF:000001">
    <property type="entry name" value="Diguanylate cyclase domain protein"/>
    <property type="match status" value="1"/>
</dbReference>
<dbReference type="PANTHER" id="PTHR46663:SF4">
    <property type="entry name" value="DIGUANYLATE CYCLASE DGCT-RELATED"/>
    <property type="match status" value="1"/>
</dbReference>
<feature type="transmembrane region" description="Helical" evidence="6">
    <location>
        <begin position="53"/>
        <end position="73"/>
    </location>
</feature>
<feature type="transmembrane region" description="Helical" evidence="6">
    <location>
        <begin position="289"/>
        <end position="307"/>
    </location>
</feature>
<feature type="transmembrane region" description="Helical" evidence="6">
    <location>
        <begin position="80"/>
        <end position="102"/>
    </location>
</feature>
<accession>A0A502CCA9</accession>
<dbReference type="Proteomes" id="UP000318413">
    <property type="component" value="Unassembled WGS sequence"/>
</dbReference>
<name>A0A502CCA9_9SPHN</name>
<dbReference type="Pfam" id="PF05231">
    <property type="entry name" value="MASE1"/>
    <property type="match status" value="1"/>
</dbReference>
<dbReference type="SUPFAM" id="SSF55073">
    <property type="entry name" value="Nucleotide cyclase"/>
    <property type="match status" value="1"/>
</dbReference>
<keyword evidence="2" id="KW-1003">Cell membrane</keyword>
<dbReference type="InterPro" id="IPR052163">
    <property type="entry name" value="DGC-Regulatory_Protein"/>
</dbReference>
<keyword evidence="11" id="KW-1185">Reference proteome</keyword>
<dbReference type="InterPro" id="IPR013655">
    <property type="entry name" value="PAS_fold_3"/>
</dbReference>
<dbReference type="NCBIfam" id="TIGR00229">
    <property type="entry name" value="sensory_box"/>
    <property type="match status" value="1"/>
</dbReference>
<feature type="domain" description="PAS" evidence="7">
    <location>
        <begin position="320"/>
        <end position="390"/>
    </location>
</feature>
<dbReference type="SUPFAM" id="SSF55785">
    <property type="entry name" value="PYP-like sensor domain (PAS domain)"/>
    <property type="match status" value="1"/>
</dbReference>
<dbReference type="AlphaFoldDB" id="A0A502CCA9"/>
<dbReference type="CDD" id="cd01949">
    <property type="entry name" value="GGDEF"/>
    <property type="match status" value="1"/>
</dbReference>
<dbReference type="SMART" id="SM00267">
    <property type="entry name" value="GGDEF"/>
    <property type="match status" value="1"/>
</dbReference>
<dbReference type="PROSITE" id="PS50112">
    <property type="entry name" value="PAS"/>
    <property type="match status" value="1"/>
</dbReference>
<dbReference type="InterPro" id="IPR000700">
    <property type="entry name" value="PAS-assoc_C"/>
</dbReference>
<dbReference type="SMART" id="SM00086">
    <property type="entry name" value="PAC"/>
    <property type="match status" value="1"/>
</dbReference>
<dbReference type="InterPro" id="IPR029787">
    <property type="entry name" value="Nucleotide_cyclase"/>
</dbReference>
<feature type="transmembrane region" description="Helical" evidence="6">
    <location>
        <begin position="138"/>
        <end position="161"/>
    </location>
</feature>
<evidence type="ECO:0000256" key="6">
    <source>
        <dbReference type="SAM" id="Phobius"/>
    </source>
</evidence>
<feature type="transmembrane region" description="Helical" evidence="6">
    <location>
        <begin position="248"/>
        <end position="269"/>
    </location>
</feature>
<evidence type="ECO:0000256" key="2">
    <source>
        <dbReference type="ARBA" id="ARBA00022475"/>
    </source>
</evidence>
<dbReference type="SMART" id="SM00091">
    <property type="entry name" value="PAS"/>
    <property type="match status" value="1"/>
</dbReference>
<protein>
    <submittedName>
        <fullName evidence="10">Sensor domain-containing diguanylate cyclase</fullName>
    </submittedName>
</protein>
<keyword evidence="3 6" id="KW-0812">Transmembrane</keyword>
<dbReference type="Pfam" id="PF08447">
    <property type="entry name" value="PAS_3"/>
    <property type="match status" value="1"/>
</dbReference>
<dbReference type="PANTHER" id="PTHR46663">
    <property type="entry name" value="DIGUANYLATE CYCLASE DGCT-RELATED"/>
    <property type="match status" value="1"/>
</dbReference>
<dbReference type="NCBIfam" id="TIGR00254">
    <property type="entry name" value="GGDEF"/>
    <property type="match status" value="1"/>
</dbReference>
<evidence type="ECO:0000259" key="9">
    <source>
        <dbReference type="PROSITE" id="PS50887"/>
    </source>
</evidence>
<evidence type="ECO:0000256" key="3">
    <source>
        <dbReference type="ARBA" id="ARBA00022692"/>
    </source>
</evidence>
<dbReference type="PROSITE" id="PS50113">
    <property type="entry name" value="PAC"/>
    <property type="match status" value="1"/>
</dbReference>
<dbReference type="InterPro" id="IPR007895">
    <property type="entry name" value="MASE1"/>
</dbReference>
<dbReference type="Gene3D" id="3.30.70.270">
    <property type="match status" value="1"/>
</dbReference>
<dbReference type="InterPro" id="IPR001610">
    <property type="entry name" value="PAC"/>
</dbReference>
<dbReference type="GO" id="GO:0003824">
    <property type="term" value="F:catalytic activity"/>
    <property type="evidence" value="ECO:0007669"/>
    <property type="project" value="UniProtKB-ARBA"/>
</dbReference>
<dbReference type="InterPro" id="IPR043128">
    <property type="entry name" value="Rev_trsase/Diguanyl_cyclase"/>
</dbReference>
<comment type="subcellular location">
    <subcellularLocation>
        <location evidence="1">Cell membrane</location>
        <topology evidence="1">Multi-pass membrane protein</topology>
    </subcellularLocation>
</comment>
<comment type="caution">
    <text evidence="10">The sequence shown here is derived from an EMBL/GenBank/DDBJ whole genome shotgun (WGS) entry which is preliminary data.</text>
</comment>
<evidence type="ECO:0000259" key="7">
    <source>
        <dbReference type="PROSITE" id="PS50112"/>
    </source>
</evidence>
<feature type="transmembrane region" description="Helical" evidence="6">
    <location>
        <begin position="173"/>
        <end position="192"/>
    </location>
</feature>
<keyword evidence="5 6" id="KW-0472">Membrane</keyword>
<evidence type="ECO:0000313" key="10">
    <source>
        <dbReference type="EMBL" id="TPG09659.1"/>
    </source>
</evidence>
<dbReference type="PROSITE" id="PS50887">
    <property type="entry name" value="GGDEF"/>
    <property type="match status" value="1"/>
</dbReference>
<dbReference type="InterPro" id="IPR000014">
    <property type="entry name" value="PAS"/>
</dbReference>
<dbReference type="InterPro" id="IPR035965">
    <property type="entry name" value="PAS-like_dom_sf"/>
</dbReference>
<feature type="domain" description="PAC" evidence="8">
    <location>
        <begin position="394"/>
        <end position="446"/>
    </location>
</feature>
<evidence type="ECO:0000256" key="1">
    <source>
        <dbReference type="ARBA" id="ARBA00004651"/>
    </source>
</evidence>
<dbReference type="InterPro" id="IPR000160">
    <property type="entry name" value="GGDEF_dom"/>
</dbReference>
<evidence type="ECO:0000259" key="8">
    <source>
        <dbReference type="PROSITE" id="PS50113"/>
    </source>
</evidence>
<dbReference type="Pfam" id="PF00990">
    <property type="entry name" value="GGDEF"/>
    <property type="match status" value="1"/>
</dbReference>
<keyword evidence="4 6" id="KW-1133">Transmembrane helix</keyword>
<dbReference type="Gene3D" id="3.30.450.20">
    <property type="entry name" value="PAS domain"/>
    <property type="match status" value="1"/>
</dbReference>
<sequence length="609" mass="65150">MYDPLSNLDYRVPMALLPFRSTIARGWLAAALMGVLYFALAAFTIRFTRFDGGVAFVWVSTALLLARLILLPTARWGPPLLCCGVASVVATMAFGLGTGAALPLATINLAEAAAGAWCLKRRFPTIGSFGSLAEVGTFIVVAGIAIPAISALGGAACAVAATGTGFWSNWVNWFTGHGLGTITFAPLLILAFRGEPISMAREAGRRGVGEAMVLLVILTGVTGFVFVQTKLPLLFLPFLPMMIAVFRLGRMGAVVSTAIVATIGTALTIKDLGPISLIVGGDGARAQFLQFYLATAVLIVLPAAAELKRRRQMLVSLQATSALQQLILDRTSDIIMRLEVDGTIIYVSPSISRVGGYAPEQLVGRKPHDLVMADDVDAVVTAHRRALACPSETFIVQYRAMREGGELGWFETHTRATVDEEDRPTGVVSIIHEISERVAAQQELQQMATTDALTGLKNRRAFDLALGDVVEQVGANERPGCVTIFDLDHFKTVNDRFGHAIGDLVITEFADVLRSTVRGNDIVARFGGEEFVVLLDATLDQATVVCERVRARFEQRMIQDVTGQRVFATVSAGLAPIVAGHSAAAVLKAADEALYRSKHGGRNRLTLAA</sequence>
<gene>
    <name evidence="10" type="ORF">EAH84_13840</name>
</gene>
<feature type="transmembrane region" description="Helical" evidence="6">
    <location>
        <begin position="212"/>
        <end position="236"/>
    </location>
</feature>
<dbReference type="GO" id="GO:0005886">
    <property type="term" value="C:plasma membrane"/>
    <property type="evidence" value="ECO:0007669"/>
    <property type="project" value="UniProtKB-SubCell"/>
</dbReference>
<dbReference type="EMBL" id="RCZK01000014">
    <property type="protein sequence ID" value="TPG09659.1"/>
    <property type="molecule type" value="Genomic_DNA"/>
</dbReference>
<evidence type="ECO:0000256" key="5">
    <source>
        <dbReference type="ARBA" id="ARBA00023136"/>
    </source>
</evidence>
<reference evidence="10 11" key="1">
    <citation type="journal article" date="2019" name="Environ. Microbiol.">
        <title>Species interactions and distinct microbial communities in high Arctic permafrost affected cryosols are associated with the CH4 and CO2 gas fluxes.</title>
        <authorList>
            <person name="Altshuler I."/>
            <person name="Hamel J."/>
            <person name="Turney S."/>
            <person name="Magnuson E."/>
            <person name="Levesque R."/>
            <person name="Greer C."/>
            <person name="Whyte L.G."/>
        </authorList>
    </citation>
    <scope>NUCLEOTIDE SEQUENCE [LARGE SCALE GENOMIC DNA]</scope>
    <source>
        <strain evidence="10 11">S5.1</strain>
    </source>
</reference>
<organism evidence="10 11">
    <name type="scientific">Sphingomonas oligophenolica</name>
    <dbReference type="NCBI Taxonomy" id="301154"/>
    <lineage>
        <taxon>Bacteria</taxon>
        <taxon>Pseudomonadati</taxon>
        <taxon>Pseudomonadota</taxon>
        <taxon>Alphaproteobacteria</taxon>
        <taxon>Sphingomonadales</taxon>
        <taxon>Sphingomonadaceae</taxon>
        <taxon>Sphingomonas</taxon>
    </lineage>
</organism>
<dbReference type="CDD" id="cd00130">
    <property type="entry name" value="PAS"/>
    <property type="match status" value="1"/>
</dbReference>
<proteinExistence type="predicted"/>